<keyword evidence="5" id="KW-0325">Glycoprotein</keyword>
<gene>
    <name evidence="7" type="ORF">CTEN210_08224</name>
</gene>
<dbReference type="InterPro" id="IPR029058">
    <property type="entry name" value="AB_hydrolase_fold"/>
</dbReference>
<evidence type="ECO:0000256" key="2">
    <source>
        <dbReference type="ARBA" id="ARBA00022670"/>
    </source>
</evidence>
<evidence type="ECO:0000256" key="5">
    <source>
        <dbReference type="ARBA" id="ARBA00023180"/>
    </source>
</evidence>
<dbReference type="AlphaFoldDB" id="A0AAD3CTM9"/>
<evidence type="ECO:0000313" key="8">
    <source>
        <dbReference type="Proteomes" id="UP001054902"/>
    </source>
</evidence>
<name>A0AAD3CTM9_9STRA</name>
<dbReference type="Gene3D" id="1.20.120.980">
    <property type="entry name" value="Serine carboxypeptidase S28, SKS domain"/>
    <property type="match status" value="1"/>
</dbReference>
<dbReference type="GO" id="GO:0006508">
    <property type="term" value="P:proteolysis"/>
    <property type="evidence" value="ECO:0007669"/>
    <property type="project" value="UniProtKB-KW"/>
</dbReference>
<sequence>MNKFAKKIKNDKSILTSSSSSRSQSLQDDDEVDTSDVQELFLDQRLDHFSTYPSTNDSQPFTFAQRYFYTSRYTNNPRSHIRKNIQESSPTYAFICVGGEGPSMSKKVLTQHSPHCSGDMVSMASILSTERNANVYIFALEHRYYGESYPDFGQVSPVTNENLRFLSSRQALEDLAHFIQFVKKEYLVGVVDDVESVPFLTFGGSYPGMLAAWSRLKYPHLVDAAVSNSAPLQVTLEFTEYMDVYANALSNPIVGGSQECLDIIHSAHEDLASQLSAALDENDNETLEDIANMFDICGGVDSLKVEKNVNSFLGDGLVFFDVQENDPHCDGDLCSIEKFCNNITESASTSKLSNIEILARLSREMEGGQCKDISWEGMIDFLSSDEAQVGGTRSWLWQTCTEVGFYQTCVVDSSCPFARGYHKLSDDLEICERAFGIENPEQIVKDNVESTLTDYGGWNIRASNILSVNGDIDPWNSKSIANNPAKDPDDMKKNNLQSYWSIGASHHFWTHGPVGSDGFGIMRTREVIYDWIISILQGEQYSHLENASPLVSSSSEIE</sequence>
<reference evidence="7 8" key="1">
    <citation type="journal article" date="2021" name="Sci. Rep.">
        <title>The genome of the diatom Chaetoceros tenuissimus carries an ancient integrated fragment of an extant virus.</title>
        <authorList>
            <person name="Hongo Y."/>
            <person name="Kimura K."/>
            <person name="Takaki Y."/>
            <person name="Yoshida Y."/>
            <person name="Baba S."/>
            <person name="Kobayashi G."/>
            <person name="Nagasaki K."/>
            <person name="Hano T."/>
            <person name="Tomaru Y."/>
        </authorList>
    </citation>
    <scope>NUCLEOTIDE SEQUENCE [LARGE SCALE GENOMIC DNA]</scope>
    <source>
        <strain evidence="7 8">NIES-3715</strain>
    </source>
</reference>
<organism evidence="7 8">
    <name type="scientific">Chaetoceros tenuissimus</name>
    <dbReference type="NCBI Taxonomy" id="426638"/>
    <lineage>
        <taxon>Eukaryota</taxon>
        <taxon>Sar</taxon>
        <taxon>Stramenopiles</taxon>
        <taxon>Ochrophyta</taxon>
        <taxon>Bacillariophyta</taxon>
        <taxon>Coscinodiscophyceae</taxon>
        <taxon>Chaetocerotophycidae</taxon>
        <taxon>Chaetocerotales</taxon>
        <taxon>Chaetocerotaceae</taxon>
        <taxon>Chaetoceros</taxon>
    </lineage>
</organism>
<protein>
    <submittedName>
        <fullName evidence="7">Uncharacterized protein</fullName>
    </submittedName>
</protein>
<keyword evidence="3" id="KW-0732">Signal</keyword>
<evidence type="ECO:0000256" key="4">
    <source>
        <dbReference type="ARBA" id="ARBA00022801"/>
    </source>
</evidence>
<dbReference type="InterPro" id="IPR042269">
    <property type="entry name" value="Ser_carbopepase_S28_SKS"/>
</dbReference>
<dbReference type="EMBL" id="BLLK01000045">
    <property type="protein sequence ID" value="GFH51748.1"/>
    <property type="molecule type" value="Genomic_DNA"/>
</dbReference>
<comment type="similarity">
    <text evidence="1">Belongs to the peptidase S28 family.</text>
</comment>
<keyword evidence="8" id="KW-1185">Reference proteome</keyword>
<dbReference type="SUPFAM" id="SSF53474">
    <property type="entry name" value="alpha/beta-Hydrolases"/>
    <property type="match status" value="1"/>
</dbReference>
<dbReference type="Proteomes" id="UP001054902">
    <property type="component" value="Unassembled WGS sequence"/>
</dbReference>
<evidence type="ECO:0000256" key="3">
    <source>
        <dbReference type="ARBA" id="ARBA00022729"/>
    </source>
</evidence>
<keyword evidence="2" id="KW-0645">Protease</keyword>
<dbReference type="Gene3D" id="3.40.50.1820">
    <property type="entry name" value="alpha/beta hydrolase"/>
    <property type="match status" value="1"/>
</dbReference>
<evidence type="ECO:0000256" key="6">
    <source>
        <dbReference type="SAM" id="MobiDB-lite"/>
    </source>
</evidence>
<evidence type="ECO:0000256" key="1">
    <source>
        <dbReference type="ARBA" id="ARBA00011079"/>
    </source>
</evidence>
<feature type="region of interest" description="Disordered" evidence="6">
    <location>
        <begin position="1"/>
        <end position="34"/>
    </location>
</feature>
<dbReference type="InterPro" id="IPR008758">
    <property type="entry name" value="Peptidase_S28"/>
</dbReference>
<dbReference type="Pfam" id="PF05577">
    <property type="entry name" value="Peptidase_S28"/>
    <property type="match status" value="1"/>
</dbReference>
<keyword evidence="4" id="KW-0378">Hydrolase</keyword>
<dbReference type="PANTHER" id="PTHR11010">
    <property type="entry name" value="PROTEASE S28 PRO-X CARBOXYPEPTIDASE-RELATED"/>
    <property type="match status" value="1"/>
</dbReference>
<evidence type="ECO:0000313" key="7">
    <source>
        <dbReference type="EMBL" id="GFH51748.1"/>
    </source>
</evidence>
<comment type="caution">
    <text evidence="7">The sequence shown here is derived from an EMBL/GenBank/DDBJ whole genome shotgun (WGS) entry which is preliminary data.</text>
</comment>
<dbReference type="GO" id="GO:0070008">
    <property type="term" value="F:serine-type exopeptidase activity"/>
    <property type="evidence" value="ECO:0007669"/>
    <property type="project" value="InterPro"/>
</dbReference>
<feature type="compositionally biased region" description="Low complexity" evidence="6">
    <location>
        <begin position="13"/>
        <end position="25"/>
    </location>
</feature>
<dbReference type="GO" id="GO:0008239">
    <property type="term" value="F:dipeptidyl-peptidase activity"/>
    <property type="evidence" value="ECO:0007669"/>
    <property type="project" value="TreeGrafter"/>
</dbReference>
<dbReference type="PANTHER" id="PTHR11010:SF117">
    <property type="entry name" value="SERINE PROTEASE 16"/>
    <property type="match status" value="1"/>
</dbReference>
<accession>A0AAD3CTM9</accession>
<proteinExistence type="inferred from homology"/>